<dbReference type="Pfam" id="PF10261">
    <property type="entry name" value="FIT"/>
    <property type="match status" value="2"/>
</dbReference>
<dbReference type="AlphaFoldDB" id="A0A9N9GGM6"/>
<feature type="compositionally biased region" description="Polar residues" evidence="8">
    <location>
        <begin position="15"/>
        <end position="39"/>
    </location>
</feature>
<protein>
    <submittedName>
        <fullName evidence="10">9090_t:CDS:1</fullName>
    </submittedName>
</protein>
<sequence length="281" mass="32842">MSNSHLIISNEKTHSTVTNEKTHSTVSNEKTPSTVSNENPKVKTDENQIVKTRKTERERQEWLIIIYAVTVFLGNLHGIFYPVDSYYSKSSNYLNQIFVKMGWFWTSITFFGGLFSEVINISEKEKIYAAIRWVFATLYWYIMTQNFFGLSITSWIFVKSGGGCSTDDQMQEAHACKKSGGKWEGGWDFSGHCILLIHASLFLLEEFSNILYSSKRPEFKKSYKFYSFCSLVAILILWWWMLLMTTVYFHSFIEILFGTLLGYSYWLLVYLYLIPKYFSNI</sequence>
<evidence type="ECO:0000256" key="9">
    <source>
        <dbReference type="SAM" id="Phobius"/>
    </source>
</evidence>
<evidence type="ECO:0000256" key="6">
    <source>
        <dbReference type="ARBA" id="ARBA00023098"/>
    </source>
</evidence>
<comment type="caution">
    <text evidence="10">The sequence shown here is derived from an EMBL/GenBank/DDBJ whole genome shotgun (WGS) entry which is preliminary data.</text>
</comment>
<feature type="transmembrane region" description="Helical" evidence="9">
    <location>
        <begin position="225"/>
        <end position="249"/>
    </location>
</feature>
<evidence type="ECO:0000256" key="5">
    <source>
        <dbReference type="ARBA" id="ARBA00022989"/>
    </source>
</evidence>
<dbReference type="PANTHER" id="PTHR23129">
    <property type="entry name" value="ACYL-COENZYME A DIPHOSPHATASE FITM2"/>
    <property type="match status" value="1"/>
</dbReference>
<dbReference type="PANTHER" id="PTHR23129:SF0">
    <property type="entry name" value="ACYL-COENZYME A DIPHOSPHATASE FITM2"/>
    <property type="match status" value="1"/>
</dbReference>
<evidence type="ECO:0000256" key="4">
    <source>
        <dbReference type="ARBA" id="ARBA00022824"/>
    </source>
</evidence>
<feature type="transmembrane region" description="Helical" evidence="9">
    <location>
        <begin position="103"/>
        <end position="121"/>
    </location>
</feature>
<dbReference type="Proteomes" id="UP000789706">
    <property type="component" value="Unassembled WGS sequence"/>
</dbReference>
<proteinExistence type="predicted"/>
<name>A0A9N9GGM6_9GLOM</name>
<dbReference type="GO" id="GO:0034389">
    <property type="term" value="P:lipid droplet organization"/>
    <property type="evidence" value="ECO:0007669"/>
    <property type="project" value="TreeGrafter"/>
</dbReference>
<keyword evidence="4" id="KW-0256">Endoplasmic reticulum</keyword>
<dbReference type="InterPro" id="IPR019388">
    <property type="entry name" value="FIT"/>
</dbReference>
<dbReference type="GO" id="GO:0005789">
    <property type="term" value="C:endoplasmic reticulum membrane"/>
    <property type="evidence" value="ECO:0007669"/>
    <property type="project" value="UniProtKB-SubCell"/>
</dbReference>
<feature type="transmembrane region" description="Helical" evidence="9">
    <location>
        <begin position="255"/>
        <end position="274"/>
    </location>
</feature>
<dbReference type="GO" id="GO:0010945">
    <property type="term" value="F:coenzyme A diphosphatase activity"/>
    <property type="evidence" value="ECO:0007669"/>
    <property type="project" value="InterPro"/>
</dbReference>
<evidence type="ECO:0000256" key="1">
    <source>
        <dbReference type="ARBA" id="ARBA00004477"/>
    </source>
</evidence>
<dbReference type="OrthoDB" id="5579088at2759"/>
<feature type="transmembrane region" description="Helical" evidence="9">
    <location>
        <begin position="62"/>
        <end position="83"/>
    </location>
</feature>
<keyword evidence="7 9" id="KW-0472">Membrane</keyword>
<evidence type="ECO:0000313" key="11">
    <source>
        <dbReference type="Proteomes" id="UP000789706"/>
    </source>
</evidence>
<keyword evidence="6" id="KW-0443">Lipid metabolism</keyword>
<accession>A0A9N9GGM6</accession>
<organism evidence="10 11">
    <name type="scientific">Diversispora eburnea</name>
    <dbReference type="NCBI Taxonomy" id="1213867"/>
    <lineage>
        <taxon>Eukaryota</taxon>
        <taxon>Fungi</taxon>
        <taxon>Fungi incertae sedis</taxon>
        <taxon>Mucoromycota</taxon>
        <taxon>Glomeromycotina</taxon>
        <taxon>Glomeromycetes</taxon>
        <taxon>Diversisporales</taxon>
        <taxon>Diversisporaceae</taxon>
        <taxon>Diversispora</taxon>
    </lineage>
</organism>
<evidence type="ECO:0000256" key="2">
    <source>
        <dbReference type="ARBA" id="ARBA00022692"/>
    </source>
</evidence>
<reference evidence="10" key="1">
    <citation type="submission" date="2021-06" db="EMBL/GenBank/DDBJ databases">
        <authorList>
            <person name="Kallberg Y."/>
            <person name="Tangrot J."/>
            <person name="Rosling A."/>
        </authorList>
    </citation>
    <scope>NUCLEOTIDE SEQUENCE</scope>
    <source>
        <strain evidence="10">AZ414A</strain>
    </source>
</reference>
<keyword evidence="3" id="KW-0378">Hydrolase</keyword>
<dbReference type="EMBL" id="CAJVPK010002113">
    <property type="protein sequence ID" value="CAG8606553.1"/>
    <property type="molecule type" value="Genomic_DNA"/>
</dbReference>
<keyword evidence="5 9" id="KW-1133">Transmembrane helix</keyword>
<comment type="subcellular location">
    <subcellularLocation>
        <location evidence="1">Endoplasmic reticulum membrane</location>
        <topology evidence="1">Multi-pass membrane protein</topology>
    </subcellularLocation>
</comment>
<keyword evidence="11" id="KW-1185">Reference proteome</keyword>
<evidence type="ECO:0000256" key="7">
    <source>
        <dbReference type="ARBA" id="ARBA00023136"/>
    </source>
</evidence>
<gene>
    <name evidence="10" type="ORF">DEBURN_LOCUS9775</name>
</gene>
<dbReference type="GO" id="GO:0008654">
    <property type="term" value="P:phospholipid biosynthetic process"/>
    <property type="evidence" value="ECO:0007669"/>
    <property type="project" value="TreeGrafter"/>
</dbReference>
<keyword evidence="2 9" id="KW-0812">Transmembrane</keyword>
<evidence type="ECO:0000256" key="3">
    <source>
        <dbReference type="ARBA" id="ARBA00022801"/>
    </source>
</evidence>
<dbReference type="GO" id="GO:0019915">
    <property type="term" value="P:lipid storage"/>
    <property type="evidence" value="ECO:0007669"/>
    <property type="project" value="InterPro"/>
</dbReference>
<evidence type="ECO:0000256" key="8">
    <source>
        <dbReference type="SAM" id="MobiDB-lite"/>
    </source>
</evidence>
<feature type="transmembrane region" description="Helical" evidence="9">
    <location>
        <begin position="133"/>
        <end position="158"/>
    </location>
</feature>
<evidence type="ECO:0000313" key="10">
    <source>
        <dbReference type="EMBL" id="CAG8606553.1"/>
    </source>
</evidence>
<feature type="region of interest" description="Disordered" evidence="8">
    <location>
        <begin position="1"/>
        <end position="40"/>
    </location>
</feature>